<feature type="signal peptide" evidence="1">
    <location>
        <begin position="1"/>
        <end position="18"/>
    </location>
</feature>
<sequence length="196" mass="21946">MKKISLIFFLLVSFSFYAQYTGSFCPLPGGKYVVSAWVKETYTQQPLTYTSFIKIELLGGELQEDLGSGAPIVPQNTPVKLSPSGEIIDGWQRIVGVVEIPNSLQQASLISIELNCGASGGLDCFFDDIRFFPYNGNLKSFVYDEATQKLMAELDENNYATFYEYDLEGGLVRVKKETEKGVFTIQETRSNNRKRG</sequence>
<evidence type="ECO:0000256" key="1">
    <source>
        <dbReference type="SAM" id="SignalP"/>
    </source>
</evidence>
<dbReference type="OrthoDB" id="627712at2"/>
<accession>A0A4Q1K612</accession>
<dbReference type="EMBL" id="SBKO01000001">
    <property type="protein sequence ID" value="RXR21248.1"/>
    <property type="molecule type" value="Genomic_DNA"/>
</dbReference>
<keyword evidence="1" id="KW-0732">Signal</keyword>
<protein>
    <submittedName>
        <fullName evidence="2">Uncharacterized protein</fullName>
    </submittedName>
</protein>
<gene>
    <name evidence="2" type="ORF">EQG63_04735</name>
</gene>
<comment type="caution">
    <text evidence="2">The sequence shown here is derived from an EMBL/GenBank/DDBJ whole genome shotgun (WGS) entry which is preliminary data.</text>
</comment>
<keyword evidence="3" id="KW-1185">Reference proteome</keyword>
<evidence type="ECO:0000313" key="2">
    <source>
        <dbReference type="EMBL" id="RXR21248.1"/>
    </source>
</evidence>
<evidence type="ECO:0000313" key="3">
    <source>
        <dbReference type="Proteomes" id="UP000290283"/>
    </source>
</evidence>
<proteinExistence type="predicted"/>
<dbReference type="RefSeq" id="WP_129434939.1">
    <property type="nucleotide sequence ID" value="NZ_SBKO01000001.1"/>
</dbReference>
<name>A0A4Q1K612_9FLAO</name>
<reference evidence="3" key="1">
    <citation type="submission" date="2019-01" db="EMBL/GenBank/DDBJ databases">
        <title>Cytophagaceae bacterium strain CAR-16.</title>
        <authorList>
            <person name="Chen W.-M."/>
        </authorList>
    </citation>
    <scope>NUCLEOTIDE SEQUENCE [LARGE SCALE GENOMIC DNA]</scope>
    <source>
        <strain evidence="3">LLJ-11</strain>
    </source>
</reference>
<dbReference type="AlphaFoldDB" id="A0A4Q1K612"/>
<dbReference type="Proteomes" id="UP000290283">
    <property type="component" value="Unassembled WGS sequence"/>
</dbReference>
<feature type="chain" id="PRO_5020244779" evidence="1">
    <location>
        <begin position="19"/>
        <end position="196"/>
    </location>
</feature>
<organism evidence="2 3">
    <name type="scientific">Flavobacterium amnicola</name>
    <dbReference type="NCBI Taxonomy" id="2506422"/>
    <lineage>
        <taxon>Bacteria</taxon>
        <taxon>Pseudomonadati</taxon>
        <taxon>Bacteroidota</taxon>
        <taxon>Flavobacteriia</taxon>
        <taxon>Flavobacteriales</taxon>
        <taxon>Flavobacteriaceae</taxon>
        <taxon>Flavobacterium</taxon>
    </lineage>
</organism>